<comment type="cofactor">
    <cofactor evidence="2">
        <name>Mg(2+)</name>
        <dbReference type="ChEBI" id="CHEBI:18420"/>
    </cofactor>
</comment>
<dbReference type="NCBIfam" id="TIGR01499">
    <property type="entry name" value="folC"/>
    <property type="match status" value="1"/>
</dbReference>
<evidence type="ECO:0000256" key="6">
    <source>
        <dbReference type="ARBA" id="ARBA00009951"/>
    </source>
</evidence>
<reference evidence="21" key="1">
    <citation type="submission" date="2019-11" db="EMBL/GenBank/DDBJ databases">
        <title>Lipid analysis of CO2-rich subsurface aquifers suggests an autotrophy-based deep biosphere with lysolipids enriched in CPR bacteria.</title>
        <authorList>
            <person name="Probst A.J."/>
            <person name="Elling F.J."/>
            <person name="Castelle C.J."/>
            <person name="Zhu Q."/>
            <person name="Elvert M."/>
            <person name="Birarda G."/>
            <person name="Holman H.-Y."/>
            <person name="Lane K.R."/>
            <person name="Ladd B."/>
            <person name="Ryan M.C."/>
            <person name="Woyke T."/>
            <person name="Hinrichs K.-U."/>
            <person name="Banfield J.F."/>
        </authorList>
    </citation>
    <scope>NUCLEOTIDE SEQUENCE</scope>
    <source>
        <strain evidence="21">CG_2015-01_33_1645</strain>
        <strain evidence="22">CG_2015-04_33_537</strain>
    </source>
</reference>
<dbReference type="SUPFAM" id="SSF53244">
    <property type="entry name" value="MurD-like peptide ligases, peptide-binding domain"/>
    <property type="match status" value="1"/>
</dbReference>
<dbReference type="InterPro" id="IPR001645">
    <property type="entry name" value="Folylpolyglutamate_synth"/>
</dbReference>
<evidence type="ECO:0000256" key="14">
    <source>
        <dbReference type="ARBA" id="ARBA00022909"/>
    </source>
</evidence>
<comment type="function">
    <text evidence="16">Can complement an H.volcanii mutant strain that is thymidine auxotroph because it lacks the two dihydrofolate reductase genes encoded by hdrA and hdrB.</text>
</comment>
<dbReference type="EMBL" id="JAACVF010000073">
    <property type="protein sequence ID" value="NCN65008.1"/>
    <property type="molecule type" value="Genomic_DNA"/>
</dbReference>
<evidence type="ECO:0000256" key="1">
    <source>
        <dbReference type="ARBA" id="ARBA00000012"/>
    </source>
</evidence>
<proteinExistence type="inferred from homology"/>
<dbReference type="GO" id="GO:0005524">
    <property type="term" value="F:ATP binding"/>
    <property type="evidence" value="ECO:0007669"/>
    <property type="project" value="UniProtKB-KW"/>
</dbReference>
<evidence type="ECO:0000256" key="8">
    <source>
        <dbReference type="ARBA" id="ARBA00013025"/>
    </source>
</evidence>
<evidence type="ECO:0000313" key="21">
    <source>
        <dbReference type="EMBL" id="NCN65008.1"/>
    </source>
</evidence>
<accession>A0A8J7YWF2</accession>
<dbReference type="InterPro" id="IPR013221">
    <property type="entry name" value="Mur_ligase_cen"/>
</dbReference>
<keyword evidence="11" id="KW-0547">Nucleotide-binding</keyword>
<dbReference type="Pfam" id="PF08245">
    <property type="entry name" value="Mur_ligase_M"/>
    <property type="match status" value="1"/>
</dbReference>
<dbReference type="SUPFAM" id="SSF53623">
    <property type="entry name" value="MurD-like peptide ligases, catalytic domain"/>
    <property type="match status" value="1"/>
</dbReference>
<gene>
    <name evidence="22" type="ORF">GW779_05285</name>
    <name evidence="21" type="ORF">GW910_02890</name>
</gene>
<name>A0A8J7YWF2_9ARCH</name>
<comment type="caution">
    <text evidence="21">The sequence shown here is derived from an EMBL/GenBank/DDBJ whole genome shotgun (WGS) entry which is preliminary data.</text>
</comment>
<dbReference type="GO" id="GO:0004326">
    <property type="term" value="F:tetrahydrofolylpolyglutamate synthase activity"/>
    <property type="evidence" value="ECO:0007669"/>
    <property type="project" value="UniProtKB-EC"/>
</dbReference>
<keyword evidence="13" id="KW-0460">Magnesium</keyword>
<dbReference type="InterPro" id="IPR004101">
    <property type="entry name" value="Mur_ligase_C"/>
</dbReference>
<comment type="similarity">
    <text evidence="5">Belongs to the folylpolyglutamate synthase family.</text>
</comment>
<keyword evidence="12" id="KW-0067">ATP-binding</keyword>
<feature type="domain" description="Mur ligase central" evidence="20">
    <location>
        <begin position="45"/>
        <end position="256"/>
    </location>
</feature>
<evidence type="ECO:0000256" key="2">
    <source>
        <dbReference type="ARBA" id="ARBA00001946"/>
    </source>
</evidence>
<comment type="catalytic activity">
    <reaction evidence="1">
        <text>(7,8-dihydropterin-6-yl)methyl diphosphate + 4-aminobenzoate = 7,8-dihydropteroate + diphosphate</text>
        <dbReference type="Rhea" id="RHEA:19949"/>
        <dbReference type="ChEBI" id="CHEBI:17836"/>
        <dbReference type="ChEBI" id="CHEBI:17839"/>
        <dbReference type="ChEBI" id="CHEBI:33019"/>
        <dbReference type="ChEBI" id="CHEBI:72950"/>
        <dbReference type="EC" id="2.5.1.15"/>
    </reaction>
</comment>
<dbReference type="GO" id="GO:0004156">
    <property type="term" value="F:dihydropteroate synthase activity"/>
    <property type="evidence" value="ECO:0007669"/>
    <property type="project" value="UniProtKB-EC"/>
</dbReference>
<evidence type="ECO:0000256" key="3">
    <source>
        <dbReference type="ARBA" id="ARBA00004763"/>
    </source>
</evidence>
<dbReference type="EMBL" id="JAACQH010000108">
    <property type="protein sequence ID" value="NCS91799.1"/>
    <property type="molecule type" value="Genomic_DNA"/>
</dbReference>
<dbReference type="PROSITE" id="PS01012">
    <property type="entry name" value="FOLYLPOLYGLU_SYNT_2"/>
    <property type="match status" value="1"/>
</dbReference>
<dbReference type="EC" id="2.5.1.15" evidence="7"/>
<dbReference type="PIRSF" id="PIRSF001563">
    <property type="entry name" value="Folylpolyglu_synth"/>
    <property type="match status" value="1"/>
</dbReference>
<dbReference type="InterPro" id="IPR036565">
    <property type="entry name" value="Mur-like_cat_sf"/>
</dbReference>
<evidence type="ECO:0000256" key="9">
    <source>
        <dbReference type="ARBA" id="ARBA00022598"/>
    </source>
</evidence>
<dbReference type="FunFam" id="3.40.1190.10:FF:000011">
    <property type="entry name" value="Folylpolyglutamate synthase/dihydrofolate synthase"/>
    <property type="match status" value="1"/>
</dbReference>
<evidence type="ECO:0000313" key="23">
    <source>
        <dbReference type="Proteomes" id="UP000768163"/>
    </source>
</evidence>
<comment type="similarity">
    <text evidence="17">In the N-terminal section; belongs to the folylpolyglutamate synthase family.</text>
</comment>
<dbReference type="EC" id="6.3.2.17" evidence="8"/>
<protein>
    <recommendedName>
        <fullName evidence="18">Probable bifunctional folylpolyglutamate synthase/dihydropteroate synthase</fullName>
        <ecNumber evidence="7">2.5.1.15</ecNumber>
        <ecNumber evidence="8">6.3.2.17</ecNumber>
    </recommendedName>
</protein>
<dbReference type="Gene3D" id="3.40.1190.10">
    <property type="entry name" value="Mur-like, catalytic domain"/>
    <property type="match status" value="1"/>
</dbReference>
<evidence type="ECO:0000256" key="15">
    <source>
        <dbReference type="ARBA" id="ARBA00047493"/>
    </source>
</evidence>
<organism evidence="21 23">
    <name type="scientific">Candidatus Altarchaeum hamiconexum</name>
    <dbReference type="NCBI Taxonomy" id="1803513"/>
    <lineage>
        <taxon>Archaea</taxon>
        <taxon>Candidatus Altarchaeota</taxon>
        <taxon>Candidatus Altiarchaeia</taxon>
        <taxon>Candidatus Altarchaeales</taxon>
        <taxon>Candidatus Altarchaeaceae</taxon>
        <taxon>Candidatus Altarchaeum</taxon>
    </lineage>
</organism>
<dbReference type="PROSITE" id="PS01011">
    <property type="entry name" value="FOLYLPOLYGLU_SYNT_1"/>
    <property type="match status" value="1"/>
</dbReference>
<evidence type="ECO:0000256" key="7">
    <source>
        <dbReference type="ARBA" id="ARBA00012458"/>
    </source>
</evidence>
<comment type="pathway">
    <text evidence="4">Cofactor biosynthesis; tetrahydrofolylpolyglutamate biosynthesis.</text>
</comment>
<evidence type="ECO:0000259" key="20">
    <source>
        <dbReference type="Pfam" id="PF08245"/>
    </source>
</evidence>
<dbReference type="InterPro" id="IPR036615">
    <property type="entry name" value="Mur_ligase_C_dom_sf"/>
</dbReference>
<dbReference type="Proteomes" id="UP000738826">
    <property type="component" value="Unassembled WGS sequence"/>
</dbReference>
<dbReference type="Pfam" id="PF02875">
    <property type="entry name" value="Mur_ligase_C"/>
    <property type="match status" value="1"/>
</dbReference>
<comment type="similarity">
    <text evidence="6">In the C-terminal section; belongs to the DHPS family.</text>
</comment>
<dbReference type="GO" id="GO:0008841">
    <property type="term" value="F:dihydrofolate synthase activity"/>
    <property type="evidence" value="ECO:0007669"/>
    <property type="project" value="TreeGrafter"/>
</dbReference>
<keyword evidence="10" id="KW-0479">Metal-binding</keyword>
<evidence type="ECO:0000256" key="17">
    <source>
        <dbReference type="ARBA" id="ARBA00060901"/>
    </source>
</evidence>
<evidence type="ECO:0000256" key="16">
    <source>
        <dbReference type="ARBA" id="ARBA00057011"/>
    </source>
</evidence>
<dbReference type="PANTHER" id="PTHR11136">
    <property type="entry name" value="FOLYLPOLYGLUTAMATE SYNTHASE-RELATED"/>
    <property type="match status" value="1"/>
</dbReference>
<evidence type="ECO:0000256" key="13">
    <source>
        <dbReference type="ARBA" id="ARBA00022842"/>
    </source>
</evidence>
<feature type="domain" description="Mur ligase C-terminal" evidence="19">
    <location>
        <begin position="287"/>
        <end position="416"/>
    </location>
</feature>
<sequence>MKYSSIISYLYNLRSSKGIDLTAERIKDALSAAGNPHEKFKSIHIAGTKGKGSISTMLASILKESSYNIGLYTSPHLIDFRERIQINNRKILKKDVCEIFSECKNIIEKSDLTFFEAVTLMAYVCFEKKKVEIAVIEVGMGGRYDATNVINPMLSIISNISIEHQEFLGNDEISIAKEKAGIIKNNVPLITCVSQDEILNLYNEICRQKNSELIVMNSFPKGIYMDLKFQKFVYKNEPYTISLLGEHQIKNAVCAIESIEKLRNEGRIEISDKAVKNGLKNVRIECRIEVFKRNPLIIIDVAHNKASFEALFNTMSKIRNFENFERIILIAGILKYKNIGEIFNVVLKFSELITVIILTKPDYELAAEPEDMKKNLDVDEFKNVLCAGNVREAIDLAMDLNKKTNNANAIVIAGSFFTAAEGKKILGAHPFKLG</sequence>
<evidence type="ECO:0000256" key="18">
    <source>
        <dbReference type="ARBA" id="ARBA00068433"/>
    </source>
</evidence>
<evidence type="ECO:0000259" key="19">
    <source>
        <dbReference type="Pfam" id="PF02875"/>
    </source>
</evidence>
<dbReference type="GO" id="GO:0046872">
    <property type="term" value="F:metal ion binding"/>
    <property type="evidence" value="ECO:0007669"/>
    <property type="project" value="UniProtKB-KW"/>
</dbReference>
<keyword evidence="14" id="KW-0289">Folate biosynthesis</keyword>
<evidence type="ECO:0000256" key="12">
    <source>
        <dbReference type="ARBA" id="ARBA00022840"/>
    </source>
</evidence>
<dbReference type="AlphaFoldDB" id="A0A8J7YWF2"/>
<evidence type="ECO:0000313" key="22">
    <source>
        <dbReference type="EMBL" id="NCS91799.1"/>
    </source>
</evidence>
<comment type="catalytic activity">
    <reaction evidence="15">
        <text>(6S)-5,6,7,8-tetrahydrofolyl-(gamma-L-Glu)(n) + L-glutamate + ATP = (6S)-5,6,7,8-tetrahydrofolyl-(gamma-L-Glu)(n+1) + ADP + phosphate + H(+)</text>
        <dbReference type="Rhea" id="RHEA:10580"/>
        <dbReference type="Rhea" id="RHEA-COMP:14738"/>
        <dbReference type="Rhea" id="RHEA-COMP:14740"/>
        <dbReference type="ChEBI" id="CHEBI:15378"/>
        <dbReference type="ChEBI" id="CHEBI:29985"/>
        <dbReference type="ChEBI" id="CHEBI:30616"/>
        <dbReference type="ChEBI" id="CHEBI:43474"/>
        <dbReference type="ChEBI" id="CHEBI:141005"/>
        <dbReference type="ChEBI" id="CHEBI:456216"/>
        <dbReference type="EC" id="6.3.2.17"/>
    </reaction>
</comment>
<dbReference type="InterPro" id="IPR018109">
    <property type="entry name" value="Folylpolyglutamate_synth_CS"/>
</dbReference>
<evidence type="ECO:0000256" key="4">
    <source>
        <dbReference type="ARBA" id="ARBA00005150"/>
    </source>
</evidence>
<evidence type="ECO:0000256" key="11">
    <source>
        <dbReference type="ARBA" id="ARBA00022741"/>
    </source>
</evidence>
<dbReference type="GO" id="GO:0046656">
    <property type="term" value="P:folic acid biosynthetic process"/>
    <property type="evidence" value="ECO:0007669"/>
    <property type="project" value="UniProtKB-KW"/>
</dbReference>
<comment type="pathway">
    <text evidence="3">Cofactor biosynthesis; tetrahydrofolate biosynthesis; 7,8-dihydrofolate from 2-amino-4-hydroxy-6-hydroxymethyl-7,8-dihydropteridine diphosphate and 4-aminobenzoate: step 1/2.</text>
</comment>
<dbReference type="GO" id="GO:0005737">
    <property type="term" value="C:cytoplasm"/>
    <property type="evidence" value="ECO:0007669"/>
    <property type="project" value="TreeGrafter"/>
</dbReference>
<dbReference type="Gene3D" id="3.90.190.20">
    <property type="entry name" value="Mur ligase, C-terminal domain"/>
    <property type="match status" value="1"/>
</dbReference>
<keyword evidence="9" id="KW-0436">Ligase</keyword>
<dbReference type="Proteomes" id="UP000768163">
    <property type="component" value="Unassembled WGS sequence"/>
</dbReference>
<dbReference type="PANTHER" id="PTHR11136:SF0">
    <property type="entry name" value="DIHYDROFOLATE SYNTHETASE-RELATED"/>
    <property type="match status" value="1"/>
</dbReference>
<evidence type="ECO:0000256" key="5">
    <source>
        <dbReference type="ARBA" id="ARBA00008276"/>
    </source>
</evidence>
<evidence type="ECO:0000256" key="10">
    <source>
        <dbReference type="ARBA" id="ARBA00022723"/>
    </source>
</evidence>